<feature type="signal peptide" evidence="4">
    <location>
        <begin position="1"/>
        <end position="25"/>
    </location>
</feature>
<organism evidence="6 7">
    <name type="scientific">Olea europaea subsp. europaea</name>
    <dbReference type="NCBI Taxonomy" id="158383"/>
    <lineage>
        <taxon>Eukaryota</taxon>
        <taxon>Viridiplantae</taxon>
        <taxon>Streptophyta</taxon>
        <taxon>Embryophyta</taxon>
        <taxon>Tracheophyta</taxon>
        <taxon>Spermatophyta</taxon>
        <taxon>Magnoliopsida</taxon>
        <taxon>eudicotyledons</taxon>
        <taxon>Gunneridae</taxon>
        <taxon>Pentapetalae</taxon>
        <taxon>asterids</taxon>
        <taxon>lamiids</taxon>
        <taxon>Lamiales</taxon>
        <taxon>Oleaceae</taxon>
        <taxon>Oleeae</taxon>
        <taxon>Olea</taxon>
    </lineage>
</organism>
<protein>
    <submittedName>
        <fullName evidence="6">L-type lectin-domain containing receptor kinase -like</fullName>
    </submittedName>
</protein>
<dbReference type="CDD" id="cd06899">
    <property type="entry name" value="lectin_legume_LecRK_Arcelin_ConA"/>
    <property type="match status" value="1"/>
</dbReference>
<evidence type="ECO:0000313" key="7">
    <source>
        <dbReference type="Proteomes" id="UP000594638"/>
    </source>
</evidence>
<dbReference type="Pfam" id="PF00139">
    <property type="entry name" value="Lectin_legB"/>
    <property type="match status" value="1"/>
</dbReference>
<evidence type="ECO:0000259" key="5">
    <source>
        <dbReference type="Pfam" id="PF00139"/>
    </source>
</evidence>
<dbReference type="SUPFAM" id="SSF49899">
    <property type="entry name" value="Concanavalin A-like lectins/glucanases"/>
    <property type="match status" value="1"/>
</dbReference>
<dbReference type="AlphaFoldDB" id="A0A8S0S5K5"/>
<comment type="similarity">
    <text evidence="1">Belongs to the leguminous lectin family.</text>
</comment>
<proteinExistence type="inferred from homology"/>
<sequence length="358" mass="39947">MASISVSRYFMALFLLNLYLEVVAAEPYMSFSFKNFGKDSKEFESQIALYGDAKFSNDSIQISGSQSSSSGRVIFKKPVKFVEGNPRNMVSFSMYFVFSMSSENGDGLAFILAPASFPLNVFDGCSMGLVGDKKLRFLAVEFDTFKDEQYGDLNGNHVGVDIDSPVSAKVSNVSSINLVLNSAEKLQAWIDYEANSKRIELRLSKIGVVRPVDPLLSYPIDLSQMWENEDVLVGLSSSSGNSSQKSNVHSWSFRSRTVPHWMHSEPMDPESFVDKGEELNVRKRSDCVVRILAALIFGTGCGALGAFTVLFVWTILANRRPVVPEEYVVRPKEYALQPKEFRYKKFNVAVDKAIEDGK</sequence>
<evidence type="ECO:0000256" key="1">
    <source>
        <dbReference type="ARBA" id="ARBA00007606"/>
    </source>
</evidence>
<keyword evidence="2" id="KW-0430">Lectin</keyword>
<feature type="transmembrane region" description="Helical" evidence="3">
    <location>
        <begin position="291"/>
        <end position="316"/>
    </location>
</feature>
<keyword evidence="6" id="KW-0418">Kinase</keyword>
<dbReference type="InterPro" id="IPR019825">
    <property type="entry name" value="Lectin_legB_Mn/Ca_BS"/>
</dbReference>
<feature type="chain" id="PRO_5035778432" evidence="4">
    <location>
        <begin position="26"/>
        <end position="358"/>
    </location>
</feature>
<keyword evidence="7" id="KW-1185">Reference proteome</keyword>
<feature type="domain" description="Legume lectin" evidence="5">
    <location>
        <begin position="30"/>
        <end position="264"/>
    </location>
</feature>
<dbReference type="EMBL" id="CACTIH010003866">
    <property type="protein sequence ID" value="CAA2986514.1"/>
    <property type="molecule type" value="Genomic_DNA"/>
</dbReference>
<dbReference type="PROSITE" id="PS00307">
    <property type="entry name" value="LECTIN_LEGUME_BETA"/>
    <property type="match status" value="1"/>
</dbReference>
<keyword evidence="6" id="KW-0808">Transferase</keyword>
<keyword evidence="3" id="KW-1133">Transmembrane helix</keyword>
<dbReference type="InterPro" id="IPR050258">
    <property type="entry name" value="Leguminous_Lectin"/>
</dbReference>
<dbReference type="GO" id="GO:0016301">
    <property type="term" value="F:kinase activity"/>
    <property type="evidence" value="ECO:0007669"/>
    <property type="project" value="UniProtKB-KW"/>
</dbReference>
<evidence type="ECO:0000256" key="2">
    <source>
        <dbReference type="ARBA" id="ARBA00022734"/>
    </source>
</evidence>
<keyword evidence="3" id="KW-0472">Membrane</keyword>
<comment type="caution">
    <text evidence="6">The sequence shown here is derived from an EMBL/GenBank/DDBJ whole genome shotgun (WGS) entry which is preliminary data.</text>
</comment>
<gene>
    <name evidence="6" type="ORF">OLEA9_A097805</name>
</gene>
<evidence type="ECO:0000256" key="3">
    <source>
        <dbReference type="SAM" id="Phobius"/>
    </source>
</evidence>
<keyword evidence="6" id="KW-0675">Receptor</keyword>
<evidence type="ECO:0000256" key="4">
    <source>
        <dbReference type="SAM" id="SignalP"/>
    </source>
</evidence>
<dbReference type="Gramene" id="OE9A097805T1">
    <property type="protein sequence ID" value="OE9A097805C1"/>
    <property type="gene ID" value="OE9A097805"/>
</dbReference>
<reference evidence="6 7" key="1">
    <citation type="submission" date="2019-12" db="EMBL/GenBank/DDBJ databases">
        <authorList>
            <person name="Alioto T."/>
            <person name="Alioto T."/>
            <person name="Gomez Garrido J."/>
        </authorList>
    </citation>
    <scope>NUCLEOTIDE SEQUENCE [LARGE SCALE GENOMIC DNA]</scope>
</reference>
<evidence type="ECO:0000313" key="6">
    <source>
        <dbReference type="EMBL" id="CAA2986514.1"/>
    </source>
</evidence>
<dbReference type="OrthoDB" id="2019747at2759"/>
<keyword evidence="3" id="KW-0812">Transmembrane</keyword>
<keyword evidence="4" id="KW-0732">Signal</keyword>
<dbReference type="InterPro" id="IPR001220">
    <property type="entry name" value="Legume_lectin_dom"/>
</dbReference>
<dbReference type="PANTHER" id="PTHR32401">
    <property type="entry name" value="CONCANAVALIN A-LIKE LECTIN FAMILY PROTEIN"/>
    <property type="match status" value="1"/>
</dbReference>
<accession>A0A8S0S5K5</accession>
<dbReference type="InterPro" id="IPR013320">
    <property type="entry name" value="ConA-like_dom_sf"/>
</dbReference>
<dbReference type="Proteomes" id="UP000594638">
    <property type="component" value="Unassembled WGS sequence"/>
</dbReference>
<dbReference type="PANTHER" id="PTHR32401:SF16">
    <property type="entry name" value="CONCANAVALIN A-LIKE LECTIN FAMILY PROTEIN"/>
    <property type="match status" value="1"/>
</dbReference>
<name>A0A8S0S5K5_OLEEU</name>
<dbReference type="GO" id="GO:0030246">
    <property type="term" value="F:carbohydrate binding"/>
    <property type="evidence" value="ECO:0007669"/>
    <property type="project" value="UniProtKB-KW"/>
</dbReference>
<dbReference type="Gene3D" id="2.60.120.200">
    <property type="match status" value="1"/>
</dbReference>